<sequence>MIDRIDLHVEVPNISYSDVTSVQAGETSSSIRKRVEQARQRQMVRFPHKTIPVNAWMTTREIRTHCKLSPEGQMLLKQAFENLGLSVRAHHRILKVARTIADLEGVEEILADHVAEAITYRTMDRQFSK</sequence>
<dbReference type="InterPro" id="IPR027417">
    <property type="entry name" value="P-loop_NTPase"/>
</dbReference>
<dbReference type="Gene3D" id="3.40.50.300">
    <property type="entry name" value="P-loop containing nucleotide triphosphate hydrolases"/>
    <property type="match status" value="1"/>
</dbReference>
<dbReference type="Proteomes" id="UP001057291">
    <property type="component" value="Unassembled WGS sequence"/>
</dbReference>
<dbReference type="SUPFAM" id="SSF52540">
    <property type="entry name" value="P-loop containing nucleoside triphosphate hydrolases"/>
    <property type="match status" value="1"/>
</dbReference>
<keyword evidence="3" id="KW-1185">Reference proteome</keyword>
<protein>
    <recommendedName>
        <fullName evidence="1">Mg chelatase-related protein C-terminal domain-containing protein</fullName>
    </recommendedName>
</protein>
<dbReference type="PANTHER" id="PTHR32039">
    <property type="entry name" value="MAGNESIUM-CHELATASE SUBUNIT CHLI"/>
    <property type="match status" value="1"/>
</dbReference>
<evidence type="ECO:0000259" key="1">
    <source>
        <dbReference type="Pfam" id="PF13335"/>
    </source>
</evidence>
<organism evidence="2 3">
    <name type="scientific">Collibacillus ludicampi</name>
    <dbReference type="NCBI Taxonomy" id="2771369"/>
    <lineage>
        <taxon>Bacteria</taxon>
        <taxon>Bacillati</taxon>
        <taxon>Bacillota</taxon>
        <taxon>Bacilli</taxon>
        <taxon>Bacillales</taxon>
        <taxon>Alicyclobacillaceae</taxon>
        <taxon>Collibacillus</taxon>
    </lineage>
</organism>
<accession>A0AAV4LIL1</accession>
<proteinExistence type="predicted"/>
<gene>
    <name evidence="2" type="ORF">DNHGIG_31290</name>
</gene>
<evidence type="ECO:0000313" key="3">
    <source>
        <dbReference type="Proteomes" id="UP001057291"/>
    </source>
</evidence>
<evidence type="ECO:0000313" key="2">
    <source>
        <dbReference type="EMBL" id="GIM47580.1"/>
    </source>
</evidence>
<dbReference type="AlphaFoldDB" id="A0AAV4LIL1"/>
<name>A0AAV4LIL1_9BACL</name>
<dbReference type="Pfam" id="PF13335">
    <property type="entry name" value="Mg_chelatase_C"/>
    <property type="match status" value="1"/>
</dbReference>
<comment type="caution">
    <text evidence="2">The sequence shown here is derived from an EMBL/GenBank/DDBJ whole genome shotgun (WGS) entry which is preliminary data.</text>
</comment>
<reference evidence="2" key="1">
    <citation type="journal article" date="2023" name="Int. J. Syst. Evol. Microbiol.">
        <title>Collibacillus ludicampi gen. nov., sp. nov., a new soil bacterium of the family Alicyclobacillaceae.</title>
        <authorList>
            <person name="Jojima T."/>
            <person name="Ioku Y."/>
            <person name="Fukuta Y."/>
            <person name="Shirasaka N."/>
            <person name="Matsumura Y."/>
            <person name="Mori M."/>
        </authorList>
    </citation>
    <scope>NUCLEOTIDE SEQUENCE</scope>
    <source>
        <strain evidence="2">TP075</strain>
    </source>
</reference>
<dbReference type="InterPro" id="IPR045006">
    <property type="entry name" value="CHLI-like"/>
</dbReference>
<dbReference type="InterPro" id="IPR025158">
    <property type="entry name" value="Mg_chelat-rel_C"/>
</dbReference>
<dbReference type="EMBL" id="BOQE01000001">
    <property type="protein sequence ID" value="GIM47580.1"/>
    <property type="molecule type" value="Genomic_DNA"/>
</dbReference>
<dbReference type="PANTHER" id="PTHR32039:SF7">
    <property type="entry name" value="COMPETENCE PROTEIN COMM"/>
    <property type="match status" value="1"/>
</dbReference>
<feature type="domain" description="Mg chelatase-related protein C-terminal" evidence="1">
    <location>
        <begin position="25"/>
        <end position="121"/>
    </location>
</feature>